<evidence type="ECO:0000256" key="4">
    <source>
        <dbReference type="ARBA" id="ARBA00022840"/>
    </source>
</evidence>
<keyword evidence="2" id="KW-0472">Membrane</keyword>
<dbReference type="InterPro" id="IPR005670">
    <property type="entry name" value="PstB-like"/>
</dbReference>
<dbReference type="SUPFAM" id="SSF52540">
    <property type="entry name" value="P-loop containing nucleoside triphosphate hydrolases"/>
    <property type="match status" value="1"/>
</dbReference>
<dbReference type="PROSITE" id="PS50893">
    <property type="entry name" value="ABC_TRANSPORTER_2"/>
    <property type="match status" value="1"/>
</dbReference>
<dbReference type="EMBL" id="PHNJ01000017">
    <property type="protein sequence ID" value="TYL36458.1"/>
    <property type="molecule type" value="Genomic_DNA"/>
</dbReference>
<dbReference type="AlphaFoldDB" id="A0A8J8TNL8"/>
<dbReference type="GO" id="GO:0016887">
    <property type="term" value="F:ATP hydrolysis activity"/>
    <property type="evidence" value="ECO:0007669"/>
    <property type="project" value="InterPro"/>
</dbReference>
<evidence type="ECO:0000313" key="6">
    <source>
        <dbReference type="EMBL" id="TYL36458.1"/>
    </source>
</evidence>
<evidence type="ECO:0000256" key="3">
    <source>
        <dbReference type="ARBA" id="ARBA00022741"/>
    </source>
</evidence>
<evidence type="ECO:0000256" key="2">
    <source>
        <dbReference type="ARBA" id="ARBA00022475"/>
    </source>
</evidence>
<dbReference type="GO" id="GO:0016020">
    <property type="term" value="C:membrane"/>
    <property type="evidence" value="ECO:0007669"/>
    <property type="project" value="InterPro"/>
</dbReference>
<evidence type="ECO:0000313" key="7">
    <source>
        <dbReference type="Proteomes" id="UP000766904"/>
    </source>
</evidence>
<dbReference type="Proteomes" id="UP000766904">
    <property type="component" value="Unassembled WGS sequence"/>
</dbReference>
<keyword evidence="7" id="KW-1185">Reference proteome</keyword>
<keyword evidence="3" id="KW-0547">Nucleotide-binding</keyword>
<proteinExistence type="predicted"/>
<dbReference type="InterPro" id="IPR027417">
    <property type="entry name" value="P-loop_NTPase"/>
</dbReference>
<dbReference type="GO" id="GO:0005315">
    <property type="term" value="F:phosphate transmembrane transporter activity"/>
    <property type="evidence" value="ECO:0007669"/>
    <property type="project" value="InterPro"/>
</dbReference>
<dbReference type="RefSeq" id="WP_148860108.1">
    <property type="nucleotide sequence ID" value="NZ_PHNJ01000017.1"/>
</dbReference>
<feature type="domain" description="ABC transporter" evidence="5">
    <location>
        <begin position="5"/>
        <end position="223"/>
    </location>
</feature>
<evidence type="ECO:0000259" key="5">
    <source>
        <dbReference type="PROSITE" id="PS50893"/>
    </source>
</evidence>
<dbReference type="Gene3D" id="3.40.50.300">
    <property type="entry name" value="P-loop containing nucleotide triphosphate hydrolases"/>
    <property type="match status" value="1"/>
</dbReference>
<dbReference type="GO" id="GO:0035435">
    <property type="term" value="P:phosphate ion transmembrane transport"/>
    <property type="evidence" value="ECO:0007669"/>
    <property type="project" value="InterPro"/>
</dbReference>
<accession>A0A8J8TNL8</accession>
<dbReference type="Pfam" id="PF00005">
    <property type="entry name" value="ABC_tran"/>
    <property type="match status" value="1"/>
</dbReference>
<dbReference type="PANTHER" id="PTHR43423:SF1">
    <property type="entry name" value="ABC TRANSPORTER I FAMILY MEMBER 17"/>
    <property type="match status" value="1"/>
</dbReference>
<comment type="caution">
    <text evidence="6">The sequence shown here is derived from an EMBL/GenBank/DDBJ whole genome shotgun (WGS) entry which is preliminary data.</text>
</comment>
<reference evidence="6" key="1">
    <citation type="submission" date="2017-11" db="EMBL/GenBank/DDBJ databases">
        <authorList>
            <person name="Kajale S.C."/>
            <person name="Sharma A."/>
        </authorList>
    </citation>
    <scope>NUCLEOTIDE SEQUENCE</scope>
    <source>
        <strain evidence="6">LS1_42</strain>
    </source>
</reference>
<gene>
    <name evidence="6" type="ORF">CV102_21775</name>
</gene>
<keyword evidence="1" id="KW-0813">Transport</keyword>
<organism evidence="6 7">
    <name type="scientific">Natronococcus pandeyae</name>
    <dbReference type="NCBI Taxonomy" id="2055836"/>
    <lineage>
        <taxon>Archaea</taxon>
        <taxon>Methanobacteriati</taxon>
        <taxon>Methanobacteriota</taxon>
        <taxon>Stenosarchaea group</taxon>
        <taxon>Halobacteria</taxon>
        <taxon>Halobacteriales</taxon>
        <taxon>Natrialbaceae</taxon>
        <taxon>Natronococcus</taxon>
    </lineage>
</organism>
<protein>
    <submittedName>
        <fullName evidence="6">Choline transporter</fullName>
    </submittedName>
</protein>
<sequence length="223" mass="24296">MVPKLEAESLTRVVDGDRIVDAVSLRVPTSDVVAIIGPSGSGKSSFLRLLNRLDEPTDGTVFLDGTDYREIDPQELRRRIGLIPQDAALSRGTVAENVALGARVRDEPVDEERVAALLERMGLEGYEDRAVDDLSGGERQRVSIARTLYVDPEVLLLDEPTAHLDTTTEAQIEDLLAELIREDDLTCVLVTHDTAQAKRLGDRIVEFVDGRVAAEGTPADVIG</sequence>
<dbReference type="PANTHER" id="PTHR43423">
    <property type="entry name" value="ABC TRANSPORTER I FAMILY MEMBER 17"/>
    <property type="match status" value="1"/>
</dbReference>
<dbReference type="InterPro" id="IPR003439">
    <property type="entry name" value="ABC_transporter-like_ATP-bd"/>
</dbReference>
<name>A0A8J8TNL8_9EURY</name>
<dbReference type="PROSITE" id="PS00211">
    <property type="entry name" value="ABC_TRANSPORTER_1"/>
    <property type="match status" value="1"/>
</dbReference>
<evidence type="ECO:0000256" key="1">
    <source>
        <dbReference type="ARBA" id="ARBA00022448"/>
    </source>
</evidence>
<dbReference type="CDD" id="cd03260">
    <property type="entry name" value="ABC_PstB_phosphate_transporter"/>
    <property type="match status" value="1"/>
</dbReference>
<dbReference type="InterPro" id="IPR017871">
    <property type="entry name" value="ABC_transporter-like_CS"/>
</dbReference>
<dbReference type="SMART" id="SM00382">
    <property type="entry name" value="AAA"/>
    <property type="match status" value="1"/>
</dbReference>
<dbReference type="InterPro" id="IPR003593">
    <property type="entry name" value="AAA+_ATPase"/>
</dbReference>
<keyword evidence="2" id="KW-1003">Cell membrane</keyword>
<dbReference type="GO" id="GO:0005524">
    <property type="term" value="F:ATP binding"/>
    <property type="evidence" value="ECO:0007669"/>
    <property type="project" value="UniProtKB-KW"/>
</dbReference>
<keyword evidence="4" id="KW-0067">ATP-binding</keyword>
<dbReference type="OrthoDB" id="57213at2157"/>